<dbReference type="SUPFAM" id="SSF52540">
    <property type="entry name" value="P-loop containing nucleoside triphosphate hydrolases"/>
    <property type="match status" value="1"/>
</dbReference>
<dbReference type="InterPro" id="IPR027417">
    <property type="entry name" value="P-loop_NTPase"/>
</dbReference>
<dbReference type="InterPro" id="IPR003593">
    <property type="entry name" value="AAA+_ATPase"/>
</dbReference>
<evidence type="ECO:0000313" key="10">
    <source>
        <dbReference type="EMBL" id="TDR48697.1"/>
    </source>
</evidence>
<dbReference type="Gene3D" id="1.10.10.60">
    <property type="entry name" value="Homeodomain-like"/>
    <property type="match status" value="1"/>
</dbReference>
<dbReference type="PROSITE" id="PS00676">
    <property type="entry name" value="SIGMA54_INTERACT_2"/>
    <property type="match status" value="1"/>
</dbReference>
<evidence type="ECO:0000259" key="9">
    <source>
        <dbReference type="PROSITE" id="PS50110"/>
    </source>
</evidence>
<dbReference type="InterPro" id="IPR009057">
    <property type="entry name" value="Homeodomain-like_sf"/>
</dbReference>
<evidence type="ECO:0000256" key="5">
    <source>
        <dbReference type="ARBA" id="ARBA00023163"/>
    </source>
</evidence>
<evidence type="ECO:0000256" key="7">
    <source>
        <dbReference type="SAM" id="MobiDB-lite"/>
    </source>
</evidence>
<dbReference type="GO" id="GO:0006355">
    <property type="term" value="P:regulation of DNA-templated transcription"/>
    <property type="evidence" value="ECO:0007669"/>
    <property type="project" value="InterPro"/>
</dbReference>
<dbReference type="SMART" id="SM00448">
    <property type="entry name" value="REC"/>
    <property type="match status" value="1"/>
</dbReference>
<gene>
    <name evidence="10" type="ORF">DFR29_101320</name>
</gene>
<dbReference type="EMBL" id="SNZH01000001">
    <property type="protein sequence ID" value="TDR48697.1"/>
    <property type="molecule type" value="Genomic_DNA"/>
</dbReference>
<dbReference type="SMART" id="SM00382">
    <property type="entry name" value="AAA"/>
    <property type="match status" value="1"/>
</dbReference>
<feature type="region of interest" description="Disordered" evidence="7">
    <location>
        <begin position="382"/>
        <end position="404"/>
    </location>
</feature>
<dbReference type="InterPro" id="IPR025943">
    <property type="entry name" value="Sigma_54_int_dom_ATP-bd_2"/>
</dbReference>
<dbReference type="Pfam" id="PF02954">
    <property type="entry name" value="HTH_8"/>
    <property type="match status" value="1"/>
</dbReference>
<dbReference type="GO" id="GO:0043565">
    <property type="term" value="F:sequence-specific DNA binding"/>
    <property type="evidence" value="ECO:0007669"/>
    <property type="project" value="InterPro"/>
</dbReference>
<dbReference type="InterPro" id="IPR002197">
    <property type="entry name" value="HTH_Fis"/>
</dbReference>
<dbReference type="Proteomes" id="UP000295293">
    <property type="component" value="Unassembled WGS sequence"/>
</dbReference>
<protein>
    <submittedName>
        <fullName evidence="10">Fis family sigma54 specific transcriptional regulator</fullName>
    </submittedName>
</protein>
<keyword evidence="6" id="KW-0597">Phosphoprotein</keyword>
<keyword evidence="5" id="KW-0804">Transcription</keyword>
<dbReference type="Gene3D" id="3.40.50.300">
    <property type="entry name" value="P-loop containing nucleotide triphosphate hydrolases"/>
    <property type="match status" value="1"/>
</dbReference>
<evidence type="ECO:0000256" key="1">
    <source>
        <dbReference type="ARBA" id="ARBA00022741"/>
    </source>
</evidence>
<dbReference type="InterPro" id="IPR002078">
    <property type="entry name" value="Sigma_54_int"/>
</dbReference>
<keyword evidence="2" id="KW-0067">ATP-binding</keyword>
<dbReference type="PROSITE" id="PS00688">
    <property type="entry name" value="SIGMA54_INTERACT_3"/>
    <property type="match status" value="1"/>
</dbReference>
<dbReference type="RefSeq" id="WP_133816812.1">
    <property type="nucleotide sequence ID" value="NZ_SNZH01000001.1"/>
</dbReference>
<dbReference type="InterPro" id="IPR011006">
    <property type="entry name" value="CheY-like_superfamily"/>
</dbReference>
<sequence>MSKQTALVIDDERDIRELLTITLGRMNLDVVTVGSVGEAKARLGERKFDLCFTDMRLPDGSGQEIVELIARQYSETPVAMITAYGNVDAAVVALKAGAFDFVSKPVDLAMLRRLVQTALKLGEERRSGTNATESKLIGDSPVMQGVRATIGKLARSQAPVYISGESGVGKELVARQIHELGPRAGGTFVPVNCGAIPSELMESEFFGHKKGSFTGAHSDKDGLFQAAHGGTLFLDEVAELPLHMQVKLLRVIQEKSVRPIGGRAEMAIDVRILSATHKNLARLVELGQFRQDLFYRINVIELRVPPLRERKEDIPKLAGRVLDRLGQHGGDGPAKLRPDALKALLQYEFPGNVRELENVLERAVALCEGNSIGVEDLRLASATERPPSPLPPQPPQDTWNAAAAPARNAGWNEARPAPPHLPEPREDEGFPNDLAAAVAETERAAIMKALEATRWNRTAAARQLGLTLRQLRYRLEKLGIE</sequence>
<organism evidence="10 11">
    <name type="scientific">Tahibacter aquaticus</name>
    <dbReference type="NCBI Taxonomy" id="520092"/>
    <lineage>
        <taxon>Bacteria</taxon>
        <taxon>Pseudomonadati</taxon>
        <taxon>Pseudomonadota</taxon>
        <taxon>Gammaproteobacteria</taxon>
        <taxon>Lysobacterales</taxon>
        <taxon>Rhodanobacteraceae</taxon>
        <taxon>Tahibacter</taxon>
    </lineage>
</organism>
<feature type="compositionally biased region" description="Pro residues" evidence="7">
    <location>
        <begin position="386"/>
        <end position="395"/>
    </location>
</feature>
<dbReference type="InterPro" id="IPR025944">
    <property type="entry name" value="Sigma_54_int_dom_CS"/>
</dbReference>
<dbReference type="PRINTS" id="PR01590">
    <property type="entry name" value="HTHFIS"/>
</dbReference>
<evidence type="ECO:0000256" key="4">
    <source>
        <dbReference type="ARBA" id="ARBA00023125"/>
    </source>
</evidence>
<evidence type="ECO:0000256" key="2">
    <source>
        <dbReference type="ARBA" id="ARBA00022840"/>
    </source>
</evidence>
<dbReference type="Gene3D" id="1.10.8.60">
    <property type="match status" value="1"/>
</dbReference>
<dbReference type="SUPFAM" id="SSF52172">
    <property type="entry name" value="CheY-like"/>
    <property type="match status" value="1"/>
</dbReference>
<evidence type="ECO:0000259" key="8">
    <source>
        <dbReference type="PROSITE" id="PS50045"/>
    </source>
</evidence>
<dbReference type="PANTHER" id="PTHR32071:SF100">
    <property type="entry name" value="RESPONSE REGULATOR PROTEIN PILR"/>
    <property type="match status" value="1"/>
</dbReference>
<keyword evidence="4" id="KW-0238">DNA-binding</keyword>
<dbReference type="InterPro" id="IPR025662">
    <property type="entry name" value="Sigma_54_int_dom_ATP-bd_1"/>
</dbReference>
<dbReference type="PROSITE" id="PS00675">
    <property type="entry name" value="SIGMA54_INTERACT_1"/>
    <property type="match status" value="1"/>
</dbReference>
<feature type="domain" description="Response regulatory" evidence="9">
    <location>
        <begin position="5"/>
        <end position="119"/>
    </location>
</feature>
<name>A0A4R6Z9U5_9GAMM</name>
<dbReference type="InterPro" id="IPR058031">
    <property type="entry name" value="AAA_lid_NorR"/>
</dbReference>
<dbReference type="InterPro" id="IPR001789">
    <property type="entry name" value="Sig_transdc_resp-reg_receiver"/>
</dbReference>
<proteinExistence type="predicted"/>
<dbReference type="Pfam" id="PF00158">
    <property type="entry name" value="Sigma54_activat"/>
    <property type="match status" value="1"/>
</dbReference>
<dbReference type="OrthoDB" id="9804019at2"/>
<dbReference type="SUPFAM" id="SSF46689">
    <property type="entry name" value="Homeodomain-like"/>
    <property type="match status" value="1"/>
</dbReference>
<comment type="caution">
    <text evidence="10">The sequence shown here is derived from an EMBL/GenBank/DDBJ whole genome shotgun (WGS) entry which is preliminary data.</text>
</comment>
<accession>A0A4R6Z9U5</accession>
<keyword evidence="1" id="KW-0547">Nucleotide-binding</keyword>
<dbReference type="Pfam" id="PF00072">
    <property type="entry name" value="Response_reg"/>
    <property type="match status" value="1"/>
</dbReference>
<dbReference type="GO" id="GO:0005524">
    <property type="term" value="F:ATP binding"/>
    <property type="evidence" value="ECO:0007669"/>
    <property type="project" value="UniProtKB-KW"/>
</dbReference>
<dbReference type="CDD" id="cd00009">
    <property type="entry name" value="AAA"/>
    <property type="match status" value="1"/>
</dbReference>
<keyword evidence="11" id="KW-1185">Reference proteome</keyword>
<evidence type="ECO:0000256" key="6">
    <source>
        <dbReference type="PROSITE-ProRule" id="PRU00169"/>
    </source>
</evidence>
<evidence type="ECO:0000313" key="11">
    <source>
        <dbReference type="Proteomes" id="UP000295293"/>
    </source>
</evidence>
<dbReference type="GO" id="GO:0000160">
    <property type="term" value="P:phosphorelay signal transduction system"/>
    <property type="evidence" value="ECO:0007669"/>
    <property type="project" value="InterPro"/>
</dbReference>
<dbReference type="Pfam" id="PF25601">
    <property type="entry name" value="AAA_lid_14"/>
    <property type="match status" value="1"/>
</dbReference>
<dbReference type="PROSITE" id="PS50045">
    <property type="entry name" value="SIGMA54_INTERACT_4"/>
    <property type="match status" value="1"/>
</dbReference>
<dbReference type="Gene3D" id="3.40.50.2300">
    <property type="match status" value="1"/>
</dbReference>
<dbReference type="PROSITE" id="PS50110">
    <property type="entry name" value="RESPONSE_REGULATORY"/>
    <property type="match status" value="1"/>
</dbReference>
<dbReference type="FunFam" id="3.40.50.300:FF:000006">
    <property type="entry name" value="DNA-binding transcriptional regulator NtrC"/>
    <property type="match status" value="1"/>
</dbReference>
<feature type="domain" description="Sigma-54 factor interaction" evidence="8">
    <location>
        <begin position="136"/>
        <end position="365"/>
    </location>
</feature>
<reference evidence="10 11" key="1">
    <citation type="submission" date="2019-03" db="EMBL/GenBank/DDBJ databases">
        <title>Genomic Encyclopedia of Type Strains, Phase IV (KMG-IV): sequencing the most valuable type-strain genomes for metagenomic binning, comparative biology and taxonomic classification.</title>
        <authorList>
            <person name="Goeker M."/>
        </authorList>
    </citation>
    <scope>NUCLEOTIDE SEQUENCE [LARGE SCALE GENOMIC DNA]</scope>
    <source>
        <strain evidence="10 11">DSM 21667</strain>
    </source>
</reference>
<evidence type="ECO:0000256" key="3">
    <source>
        <dbReference type="ARBA" id="ARBA00023015"/>
    </source>
</evidence>
<dbReference type="AlphaFoldDB" id="A0A4R6Z9U5"/>
<feature type="modified residue" description="4-aspartylphosphate" evidence="6">
    <location>
        <position position="54"/>
    </location>
</feature>
<keyword evidence="3" id="KW-0805">Transcription regulation</keyword>
<dbReference type="PANTHER" id="PTHR32071">
    <property type="entry name" value="TRANSCRIPTIONAL REGULATORY PROTEIN"/>
    <property type="match status" value="1"/>
</dbReference>